<dbReference type="AlphaFoldDB" id="X1JJZ2"/>
<proteinExistence type="predicted"/>
<name>X1JJZ2_9ZZZZ</name>
<protein>
    <submittedName>
        <fullName evidence="1">Uncharacterized protein</fullName>
    </submittedName>
</protein>
<feature type="non-terminal residue" evidence="1">
    <location>
        <position position="1"/>
    </location>
</feature>
<dbReference type="EMBL" id="BARU01045619">
    <property type="protein sequence ID" value="GAH95026.1"/>
    <property type="molecule type" value="Genomic_DNA"/>
</dbReference>
<gene>
    <name evidence="1" type="ORF">S03H2_69147</name>
</gene>
<evidence type="ECO:0000313" key="1">
    <source>
        <dbReference type="EMBL" id="GAH95026.1"/>
    </source>
</evidence>
<organism evidence="1">
    <name type="scientific">marine sediment metagenome</name>
    <dbReference type="NCBI Taxonomy" id="412755"/>
    <lineage>
        <taxon>unclassified sequences</taxon>
        <taxon>metagenomes</taxon>
        <taxon>ecological metagenomes</taxon>
    </lineage>
</organism>
<sequence>AWRGLPWQGHRNHSVEKDHYPTDCWNVLFINAWVDTVASDDILAGARRGRDVRLDNLGAHHNSDTKEKLVAIWRTKEAMAVLYEQELERIPIFGQEPAGVEERLSDKLDHGHQYSPCGSGPMRDLEKAVVVVNLDIVGQAVDAGRVL</sequence>
<reference evidence="1" key="1">
    <citation type="journal article" date="2014" name="Front. Microbiol.">
        <title>High frequency of phylogenetically diverse reductive dehalogenase-homologous genes in deep subseafloor sedimentary metagenomes.</title>
        <authorList>
            <person name="Kawai M."/>
            <person name="Futagami T."/>
            <person name="Toyoda A."/>
            <person name="Takaki Y."/>
            <person name="Nishi S."/>
            <person name="Hori S."/>
            <person name="Arai W."/>
            <person name="Tsubouchi T."/>
            <person name="Morono Y."/>
            <person name="Uchiyama I."/>
            <person name="Ito T."/>
            <person name="Fujiyama A."/>
            <person name="Inagaki F."/>
            <person name="Takami H."/>
        </authorList>
    </citation>
    <scope>NUCLEOTIDE SEQUENCE</scope>
    <source>
        <strain evidence="1">Expedition CK06-06</strain>
    </source>
</reference>
<accession>X1JJZ2</accession>
<comment type="caution">
    <text evidence="1">The sequence shown here is derived from an EMBL/GenBank/DDBJ whole genome shotgun (WGS) entry which is preliminary data.</text>
</comment>
<feature type="non-terminal residue" evidence="1">
    <location>
        <position position="147"/>
    </location>
</feature>